<dbReference type="NCBIfam" id="TIGR01473">
    <property type="entry name" value="cyoE_ctaB"/>
    <property type="match status" value="1"/>
</dbReference>
<dbReference type="InterPro" id="IPR000537">
    <property type="entry name" value="UbiA_prenyltransferase"/>
</dbReference>
<dbReference type="AlphaFoldDB" id="H5SFS9"/>
<comment type="function">
    <text evidence="9">Converts heme B (protoheme IX) to heme O by substitution of the vinyl group on carbon 2 of heme B porphyrin ring with a hydroxyethyl farnesyl side group.</text>
</comment>
<evidence type="ECO:0000256" key="4">
    <source>
        <dbReference type="ARBA" id="ARBA00022692"/>
    </source>
</evidence>
<evidence type="ECO:0000256" key="2">
    <source>
        <dbReference type="ARBA" id="ARBA00022475"/>
    </source>
</evidence>
<dbReference type="GO" id="GO:0005886">
    <property type="term" value="C:plasma membrane"/>
    <property type="evidence" value="ECO:0007669"/>
    <property type="project" value="UniProtKB-SubCell"/>
</dbReference>
<dbReference type="PANTHER" id="PTHR43448:SF2">
    <property type="entry name" value="PROTOHEME IX FARNESYLTRANSFERASE, MITOCHONDRIAL"/>
    <property type="match status" value="1"/>
</dbReference>
<dbReference type="GO" id="GO:0008495">
    <property type="term" value="F:protoheme IX farnesyltransferase activity"/>
    <property type="evidence" value="ECO:0007669"/>
    <property type="project" value="UniProtKB-UniRule"/>
</dbReference>
<feature type="transmembrane region" description="Helical" evidence="9">
    <location>
        <begin position="268"/>
        <end position="288"/>
    </location>
</feature>
<evidence type="ECO:0000256" key="5">
    <source>
        <dbReference type="ARBA" id="ARBA00022989"/>
    </source>
</evidence>
<keyword evidence="7 9" id="KW-0472">Membrane</keyword>
<dbReference type="CDD" id="cd13957">
    <property type="entry name" value="PT_UbiA_Cox10"/>
    <property type="match status" value="1"/>
</dbReference>
<reference evidence="10" key="1">
    <citation type="journal article" date="2005" name="Environ. Microbiol.">
        <title>Genetic and functional properties of uncultivated thermophilic crenarchaeotes from a subsurface gold mine as revealed by analysis of genome fragments.</title>
        <authorList>
            <person name="Nunoura T."/>
            <person name="Hirayama H."/>
            <person name="Takami H."/>
            <person name="Oida H."/>
            <person name="Nishi S."/>
            <person name="Shimamura S."/>
            <person name="Suzuki Y."/>
            <person name="Inagaki F."/>
            <person name="Takai K."/>
            <person name="Nealson K.H."/>
            <person name="Horikoshi K."/>
        </authorList>
    </citation>
    <scope>NUCLEOTIDE SEQUENCE</scope>
</reference>
<dbReference type="InterPro" id="IPR044878">
    <property type="entry name" value="UbiA_sf"/>
</dbReference>
<keyword evidence="6 9" id="KW-0350">Heme biosynthesis</keyword>
<evidence type="ECO:0000313" key="10">
    <source>
        <dbReference type="EMBL" id="BAL55015.1"/>
    </source>
</evidence>
<comment type="similarity">
    <text evidence="9">Belongs to the UbiA prenyltransferase family. Protoheme IX farnesyltransferase subfamily.</text>
</comment>
<feature type="transmembrane region" description="Helical" evidence="9">
    <location>
        <begin position="74"/>
        <end position="96"/>
    </location>
</feature>
<comment type="pathway">
    <text evidence="9">Porphyrin-containing compound metabolism; heme O biosynthesis; heme O from protoheme: step 1/1.</text>
</comment>
<keyword evidence="5 9" id="KW-1133">Transmembrane helix</keyword>
<organism evidence="10">
    <name type="scientific">uncultured Planctomycetota bacterium</name>
    <dbReference type="NCBI Taxonomy" id="120965"/>
    <lineage>
        <taxon>Bacteria</taxon>
        <taxon>Pseudomonadati</taxon>
        <taxon>Planctomycetota</taxon>
        <taxon>environmental samples</taxon>
    </lineage>
</organism>
<evidence type="ECO:0000256" key="3">
    <source>
        <dbReference type="ARBA" id="ARBA00022679"/>
    </source>
</evidence>
<dbReference type="PANTHER" id="PTHR43448">
    <property type="entry name" value="PROTOHEME IX FARNESYLTRANSFERASE, MITOCHONDRIAL"/>
    <property type="match status" value="1"/>
</dbReference>
<feature type="transmembrane region" description="Helical" evidence="9">
    <location>
        <begin position="48"/>
        <end position="68"/>
    </location>
</feature>
<dbReference type="PROSITE" id="PS00943">
    <property type="entry name" value="UBIA"/>
    <property type="match status" value="1"/>
</dbReference>
<dbReference type="EMBL" id="AP011706">
    <property type="protein sequence ID" value="BAL55015.1"/>
    <property type="molecule type" value="Genomic_DNA"/>
</dbReference>
<evidence type="ECO:0000256" key="8">
    <source>
        <dbReference type="ARBA" id="ARBA00047690"/>
    </source>
</evidence>
<dbReference type="Gene3D" id="1.10.357.140">
    <property type="entry name" value="UbiA prenyltransferase"/>
    <property type="match status" value="1"/>
</dbReference>
<keyword evidence="3 9" id="KW-0808">Transferase</keyword>
<comment type="catalytic activity">
    <reaction evidence="8 9">
        <text>heme b + (2E,6E)-farnesyl diphosphate + H2O = Fe(II)-heme o + diphosphate</text>
        <dbReference type="Rhea" id="RHEA:28070"/>
        <dbReference type="ChEBI" id="CHEBI:15377"/>
        <dbReference type="ChEBI" id="CHEBI:33019"/>
        <dbReference type="ChEBI" id="CHEBI:60344"/>
        <dbReference type="ChEBI" id="CHEBI:60530"/>
        <dbReference type="ChEBI" id="CHEBI:175763"/>
        <dbReference type="EC" id="2.5.1.141"/>
    </reaction>
</comment>
<feature type="transmembrane region" description="Helical" evidence="9">
    <location>
        <begin position="201"/>
        <end position="219"/>
    </location>
</feature>
<keyword evidence="2 9" id="KW-1003">Cell membrane</keyword>
<protein>
    <recommendedName>
        <fullName evidence="9">Protoheme IX farnesyltransferase</fullName>
        <ecNumber evidence="9">2.5.1.141</ecNumber>
    </recommendedName>
    <alternativeName>
        <fullName evidence="9">Heme B farnesyltransferase</fullName>
    </alternativeName>
    <alternativeName>
        <fullName evidence="9">Heme O synthase</fullName>
    </alternativeName>
</protein>
<dbReference type="GO" id="GO:0048034">
    <property type="term" value="P:heme O biosynthetic process"/>
    <property type="evidence" value="ECO:0007669"/>
    <property type="project" value="UniProtKB-UniRule"/>
</dbReference>
<dbReference type="Pfam" id="PF01040">
    <property type="entry name" value="UbiA"/>
    <property type="match status" value="1"/>
</dbReference>
<evidence type="ECO:0000256" key="7">
    <source>
        <dbReference type="ARBA" id="ARBA00023136"/>
    </source>
</evidence>
<reference evidence="10" key="2">
    <citation type="journal article" date="2012" name="PLoS ONE">
        <title>A Deeply Branching Thermophilic Bacterium with an Ancient Acetyl-CoA Pathway Dominates a Subsurface Ecosystem.</title>
        <authorList>
            <person name="Takami H."/>
            <person name="Noguchi H."/>
            <person name="Takaki Y."/>
            <person name="Uchiyama I."/>
            <person name="Toyoda A."/>
            <person name="Nishi S."/>
            <person name="Chee G.-J."/>
            <person name="Arai W."/>
            <person name="Nunoura T."/>
            <person name="Itoh T."/>
            <person name="Hattori M."/>
            <person name="Takai K."/>
        </authorList>
    </citation>
    <scope>NUCLEOTIDE SEQUENCE</scope>
</reference>
<feature type="transmembrane region" description="Helical" evidence="9">
    <location>
        <begin position="170"/>
        <end position="189"/>
    </location>
</feature>
<dbReference type="InterPro" id="IPR030470">
    <property type="entry name" value="UbiA_prenylTrfase_CS"/>
</dbReference>
<sequence length="328" mass="35101">MKLLEQQPAPWYLAEPMLATADAMAVGSGRRPQASLWADWAELCKVRLNALVLCSVAVGFLCGSAWQGKVAWGGLGWALLGTALLAAGASVLNQYLERDLDALMTRTRQRPLPAGRVRPATALQVGVVLALLGLLVLVIGTAPLAALLGAGTLAIYLGAYTPLKTRTTLNTLVGAVAGAMPPLIGWSAATGTLESPAWSLFFIQFLWQFPHFWAIAWLYREDYARAGMQMVPVLDPSGRMTGRLLVNHCLVLVPASFGPVLMGLSGTWYLAAAVAVAAIFLLSAWWFLLRPQPGRARLVLWASLIYLPVLFLALIGDGAWVAITAVNS</sequence>
<keyword evidence="4 9" id="KW-0812">Transmembrane</keyword>
<comment type="subcellular location">
    <subcellularLocation>
        <location evidence="9">Cell membrane</location>
        <topology evidence="9">Multi-pass membrane protein</topology>
    </subcellularLocation>
    <subcellularLocation>
        <location evidence="1">Membrane</location>
        <topology evidence="1">Multi-pass membrane protein</topology>
    </subcellularLocation>
</comment>
<evidence type="ECO:0000256" key="9">
    <source>
        <dbReference type="HAMAP-Rule" id="MF_00154"/>
    </source>
</evidence>
<gene>
    <name evidence="9" type="primary">ctaB</name>
    <name evidence="10" type="ORF">HGMM_F22C11C30</name>
</gene>
<dbReference type="HAMAP" id="MF_00154">
    <property type="entry name" value="CyoE_CtaB"/>
    <property type="match status" value="1"/>
</dbReference>
<dbReference type="EC" id="2.5.1.141" evidence="9"/>
<evidence type="ECO:0000256" key="1">
    <source>
        <dbReference type="ARBA" id="ARBA00004141"/>
    </source>
</evidence>
<feature type="transmembrane region" description="Helical" evidence="9">
    <location>
        <begin position="145"/>
        <end position="163"/>
    </location>
</feature>
<feature type="transmembrane region" description="Helical" evidence="9">
    <location>
        <begin position="117"/>
        <end position="139"/>
    </location>
</feature>
<feature type="transmembrane region" description="Helical" evidence="9">
    <location>
        <begin position="300"/>
        <end position="323"/>
    </location>
</feature>
<evidence type="ECO:0000256" key="6">
    <source>
        <dbReference type="ARBA" id="ARBA00023133"/>
    </source>
</evidence>
<comment type="miscellaneous">
    <text evidence="9">Carbon 2 of the heme B porphyrin ring is defined according to the Fischer nomenclature.</text>
</comment>
<feature type="transmembrane region" description="Helical" evidence="9">
    <location>
        <begin position="240"/>
        <end position="262"/>
    </location>
</feature>
<proteinExistence type="inferred from homology"/>
<dbReference type="InterPro" id="IPR006369">
    <property type="entry name" value="Protohaem_IX_farnesylTrfase"/>
</dbReference>
<accession>H5SFS9</accession>
<name>H5SFS9_9BACT</name>
<dbReference type="UniPathway" id="UPA00834">
    <property type="reaction ID" value="UER00712"/>
</dbReference>